<proteinExistence type="inferred from homology"/>
<evidence type="ECO:0000256" key="4">
    <source>
        <dbReference type="ARBA" id="ARBA00022691"/>
    </source>
</evidence>
<evidence type="ECO:0000256" key="6">
    <source>
        <dbReference type="PROSITE-ProRule" id="PRU01016"/>
    </source>
</evidence>
<protein>
    <recommendedName>
        <fullName evidence="1">DNA (cytosine-5-)-methyltransferase</fullName>
        <ecNumber evidence="1">2.1.1.37</ecNumber>
    </recommendedName>
</protein>
<comment type="similarity">
    <text evidence="6">Belongs to the class I-like SAM-binding methyltransferase superfamily. C5-methyltransferase family.</text>
</comment>
<dbReference type="Proteomes" id="UP000284024">
    <property type="component" value="Unassembled WGS sequence"/>
</dbReference>
<keyword evidence="8" id="KW-0540">Nuclease</keyword>
<evidence type="ECO:0000256" key="2">
    <source>
        <dbReference type="ARBA" id="ARBA00022603"/>
    </source>
</evidence>
<dbReference type="Pfam" id="PF00145">
    <property type="entry name" value="DNA_methylase"/>
    <property type="match status" value="2"/>
</dbReference>
<feature type="compositionally biased region" description="Basic and acidic residues" evidence="7">
    <location>
        <begin position="438"/>
        <end position="448"/>
    </location>
</feature>
<dbReference type="EC" id="2.1.1.37" evidence="1"/>
<keyword evidence="8" id="KW-0378">Hydrolase</keyword>
<dbReference type="PANTHER" id="PTHR46098:SF1">
    <property type="entry name" value="TRNA (CYTOSINE(38)-C(5))-METHYLTRANSFERASE"/>
    <property type="match status" value="1"/>
</dbReference>
<sequence length="448" mass="50805">MIKTVGSICSGIEAASVAWKPLGLDFKWFSEIAPFPSRVLNEKFPQIINLGDMNNIPEELINENICAPDLICGGTPCQAFSLAGGKRGLNDERGNLTLKFVDIIEANDKVRKERKQNPSIVFWENVEGVLTDKTNAFGCLISSLAGLDKAVEMKKWPNAGILEGEKRNVAWRVLDAKYFGLPQQRRRLYVLAGGKDFHPEEILFELHKGEFVEYPTGDLTFEKEGHSFEVFREYSDCLYSAYGTKWNGNAAAYNGSLFVVQDEKIRRLSPLECERLMGFPDEYTNIKGAKRTNRYQAIGNSWAVPVVQWIGKRLVSYELTESIYKEKKKYIDESMINEYQNAILYDFSKGIIDVGAMKLNCTEQPEKCEFRSLKDIISGDAPKEIFISPVGCYGIIRRKQERNLSINSRLEKALLKGASGMTKEEIEKRSRIQKRGKHSQDNKKLAYA</sequence>
<keyword evidence="2 6" id="KW-0489">Methyltransferase</keyword>
<evidence type="ECO:0000313" key="8">
    <source>
        <dbReference type="EMBL" id="RHH16245.1"/>
    </source>
</evidence>
<evidence type="ECO:0000256" key="3">
    <source>
        <dbReference type="ARBA" id="ARBA00022679"/>
    </source>
</evidence>
<dbReference type="EMBL" id="QRJH01000009">
    <property type="protein sequence ID" value="RHH16245.1"/>
    <property type="molecule type" value="Genomic_DNA"/>
</dbReference>
<dbReference type="PROSITE" id="PS00094">
    <property type="entry name" value="C5_MTASE_1"/>
    <property type="match status" value="1"/>
</dbReference>
<gene>
    <name evidence="8" type="ORF">DW222_14775</name>
</gene>
<dbReference type="GO" id="GO:0003886">
    <property type="term" value="F:DNA (cytosine-5-)-methyltransferase activity"/>
    <property type="evidence" value="ECO:0007669"/>
    <property type="project" value="UniProtKB-EC"/>
</dbReference>
<accession>A0A414VYJ3</accession>
<dbReference type="SUPFAM" id="SSF53335">
    <property type="entry name" value="S-adenosyl-L-methionine-dependent methyltransferases"/>
    <property type="match status" value="1"/>
</dbReference>
<keyword evidence="8" id="KW-0255">Endonuclease</keyword>
<evidence type="ECO:0000256" key="1">
    <source>
        <dbReference type="ARBA" id="ARBA00011975"/>
    </source>
</evidence>
<dbReference type="InterPro" id="IPR050750">
    <property type="entry name" value="C5-MTase"/>
</dbReference>
<dbReference type="Gene3D" id="3.90.120.10">
    <property type="entry name" value="DNA Methylase, subunit A, domain 2"/>
    <property type="match status" value="1"/>
</dbReference>
<keyword evidence="4 6" id="KW-0949">S-adenosyl-L-methionine</keyword>
<organism evidence="8 9">
    <name type="scientific">Blautia obeum</name>
    <dbReference type="NCBI Taxonomy" id="40520"/>
    <lineage>
        <taxon>Bacteria</taxon>
        <taxon>Bacillati</taxon>
        <taxon>Bacillota</taxon>
        <taxon>Clostridia</taxon>
        <taxon>Lachnospirales</taxon>
        <taxon>Lachnospiraceae</taxon>
        <taxon>Blautia</taxon>
    </lineage>
</organism>
<dbReference type="GO" id="GO:0009307">
    <property type="term" value="P:DNA restriction-modification system"/>
    <property type="evidence" value="ECO:0007669"/>
    <property type="project" value="UniProtKB-KW"/>
</dbReference>
<name>A0A414VYJ3_9FIRM</name>
<dbReference type="Gene3D" id="3.40.50.150">
    <property type="entry name" value="Vaccinia Virus protein VP39"/>
    <property type="match status" value="1"/>
</dbReference>
<dbReference type="PANTHER" id="PTHR46098">
    <property type="entry name" value="TRNA (CYTOSINE(38)-C(5))-METHYLTRANSFERASE"/>
    <property type="match status" value="1"/>
</dbReference>
<feature type="region of interest" description="Disordered" evidence="7">
    <location>
        <begin position="419"/>
        <end position="448"/>
    </location>
</feature>
<reference evidence="8 9" key="1">
    <citation type="submission" date="2018-08" db="EMBL/GenBank/DDBJ databases">
        <title>A genome reference for cultivated species of the human gut microbiota.</title>
        <authorList>
            <person name="Zou Y."/>
            <person name="Xue W."/>
            <person name="Luo G."/>
        </authorList>
    </citation>
    <scope>NUCLEOTIDE SEQUENCE [LARGE SCALE GENOMIC DNA]</scope>
    <source>
        <strain evidence="8 9">AM18-2AC</strain>
    </source>
</reference>
<dbReference type="InterPro" id="IPR018117">
    <property type="entry name" value="C5_DNA_meth_AS"/>
</dbReference>
<comment type="caution">
    <text evidence="8">The sequence shown here is derived from an EMBL/GenBank/DDBJ whole genome shotgun (WGS) entry which is preliminary data.</text>
</comment>
<evidence type="ECO:0000256" key="5">
    <source>
        <dbReference type="ARBA" id="ARBA00022747"/>
    </source>
</evidence>
<dbReference type="PROSITE" id="PS51679">
    <property type="entry name" value="SAM_MT_C5"/>
    <property type="match status" value="1"/>
</dbReference>
<dbReference type="InterPro" id="IPR029063">
    <property type="entry name" value="SAM-dependent_MTases_sf"/>
</dbReference>
<dbReference type="RefSeq" id="WP_118236022.1">
    <property type="nucleotide sequence ID" value="NZ_JBCJBW010000053.1"/>
</dbReference>
<dbReference type="GO" id="GO:0032259">
    <property type="term" value="P:methylation"/>
    <property type="evidence" value="ECO:0007669"/>
    <property type="project" value="UniProtKB-KW"/>
</dbReference>
<keyword evidence="5" id="KW-0680">Restriction system</keyword>
<dbReference type="InterPro" id="IPR001525">
    <property type="entry name" value="C5_MeTfrase"/>
</dbReference>
<dbReference type="AlphaFoldDB" id="A0A414VYJ3"/>
<evidence type="ECO:0000256" key="7">
    <source>
        <dbReference type="SAM" id="MobiDB-lite"/>
    </source>
</evidence>
<feature type="active site" evidence="6">
    <location>
        <position position="77"/>
    </location>
</feature>
<keyword evidence="3 6" id="KW-0808">Transferase</keyword>
<dbReference type="GO" id="GO:0004519">
    <property type="term" value="F:endonuclease activity"/>
    <property type="evidence" value="ECO:0007669"/>
    <property type="project" value="UniProtKB-KW"/>
</dbReference>
<evidence type="ECO:0000313" key="9">
    <source>
        <dbReference type="Proteomes" id="UP000284024"/>
    </source>
</evidence>